<feature type="domain" description="Aminotransferase class I/classII large" evidence="1">
    <location>
        <begin position="25"/>
        <end position="411"/>
    </location>
</feature>
<dbReference type="PANTHER" id="PTHR42858:SF1">
    <property type="entry name" value="LD15494P"/>
    <property type="match status" value="1"/>
</dbReference>
<dbReference type="GO" id="GO:0030170">
    <property type="term" value="F:pyridoxal phosphate binding"/>
    <property type="evidence" value="ECO:0007669"/>
    <property type="project" value="InterPro"/>
</dbReference>
<dbReference type="PANTHER" id="PTHR42858">
    <property type="entry name" value="AMINOTRANSFERASE"/>
    <property type="match status" value="1"/>
</dbReference>
<dbReference type="SUPFAM" id="SSF53383">
    <property type="entry name" value="PLP-dependent transferases"/>
    <property type="match status" value="1"/>
</dbReference>
<dbReference type="Gene3D" id="3.40.640.10">
    <property type="entry name" value="Type I PLP-dependent aspartate aminotransferase-like (Major domain)"/>
    <property type="match status" value="1"/>
</dbReference>
<reference evidence="2" key="1">
    <citation type="journal article" date="2023" name="bioRxiv">
        <title>Scaffold-level genome assemblies of two parasitoid biocontrol wasps reveal the parthenogenesis mechanism and an associated novel virus.</title>
        <authorList>
            <person name="Inwood S."/>
            <person name="Skelly J."/>
            <person name="Guhlin J."/>
            <person name="Harrop T."/>
            <person name="Goldson S."/>
            <person name="Dearden P."/>
        </authorList>
    </citation>
    <scope>NUCLEOTIDE SEQUENCE</scope>
    <source>
        <strain evidence="2">Lincoln</strain>
        <tissue evidence="2">Whole body</tissue>
    </source>
</reference>
<name>A0AA39L1M1_MICHY</name>
<dbReference type="InterPro" id="IPR015422">
    <property type="entry name" value="PyrdxlP-dep_Trfase_small"/>
</dbReference>
<dbReference type="InterPro" id="IPR015424">
    <property type="entry name" value="PyrdxlP-dep_Trfase"/>
</dbReference>
<evidence type="ECO:0000259" key="1">
    <source>
        <dbReference type="Pfam" id="PF00155"/>
    </source>
</evidence>
<sequence>MDKVNDRYLRHLFDGDLIFNVYEKNIINLSVGAPGPDLLQNCEEMLLKATQHRMEEEKKEGMYYLFQYGITAGLWECRDELSKFLSRRYGDSVARENLILSYGATHGLHLLLTSILAPNGIIFVEEVTYMIALRVFEQFPFMKIVVVPMKNDIVDLNALDKIICESKKKYGPFHTNNDSKIFWSAFYTIPTYHNPTGSVLPPECCKKLVEIARNYSMVVICDDVYNLLHYPSGPPPHRLFHYDNKEDVNYQGGNVISNGSLSKILSPAIRLGWIECPPRVANILRTSGVMSSGGGANHYVSGVIASLLHLNIQDKYLDLLIEIYTKRLATVCDVLKRLLPKCCSFYEPSGGYFIWIHLPPACDASDFIKWCQETHKVAAIPGSRFSQEGKANNNFRISIAFHQIDILKKATEILCIALDDYIKNHMKI</sequence>
<gene>
    <name evidence="2" type="ORF">PV327_003980</name>
</gene>
<proteinExistence type="predicted"/>
<keyword evidence="3" id="KW-1185">Reference proteome</keyword>
<dbReference type="Pfam" id="PF00155">
    <property type="entry name" value="Aminotran_1_2"/>
    <property type="match status" value="1"/>
</dbReference>
<organism evidence="2 3">
    <name type="scientific">Microctonus hyperodae</name>
    <name type="common">Parasitoid wasp</name>
    <dbReference type="NCBI Taxonomy" id="165561"/>
    <lineage>
        <taxon>Eukaryota</taxon>
        <taxon>Metazoa</taxon>
        <taxon>Ecdysozoa</taxon>
        <taxon>Arthropoda</taxon>
        <taxon>Hexapoda</taxon>
        <taxon>Insecta</taxon>
        <taxon>Pterygota</taxon>
        <taxon>Neoptera</taxon>
        <taxon>Endopterygota</taxon>
        <taxon>Hymenoptera</taxon>
        <taxon>Apocrita</taxon>
        <taxon>Ichneumonoidea</taxon>
        <taxon>Braconidae</taxon>
        <taxon>Euphorinae</taxon>
        <taxon>Microctonus</taxon>
    </lineage>
</organism>
<dbReference type="InterPro" id="IPR004839">
    <property type="entry name" value="Aminotransferase_I/II_large"/>
</dbReference>
<dbReference type="GO" id="GO:0047536">
    <property type="term" value="F:2-aminoadipate transaminase activity"/>
    <property type="evidence" value="ECO:0007669"/>
    <property type="project" value="TreeGrafter"/>
</dbReference>
<dbReference type="EMBL" id="JAQQBR010000002">
    <property type="protein sequence ID" value="KAK0181720.1"/>
    <property type="molecule type" value="Genomic_DNA"/>
</dbReference>
<dbReference type="AlphaFoldDB" id="A0AA39L1M1"/>
<protein>
    <recommendedName>
        <fullName evidence="1">Aminotransferase class I/classII large domain-containing protein</fullName>
    </recommendedName>
</protein>
<evidence type="ECO:0000313" key="3">
    <source>
        <dbReference type="Proteomes" id="UP001168972"/>
    </source>
</evidence>
<dbReference type="InterPro" id="IPR015421">
    <property type="entry name" value="PyrdxlP-dep_Trfase_major"/>
</dbReference>
<reference evidence="2" key="2">
    <citation type="submission" date="2023-03" db="EMBL/GenBank/DDBJ databases">
        <authorList>
            <person name="Inwood S.N."/>
            <person name="Skelly J.G."/>
            <person name="Guhlin J."/>
            <person name="Harrop T.W.R."/>
            <person name="Goldson S.G."/>
            <person name="Dearden P.K."/>
        </authorList>
    </citation>
    <scope>NUCLEOTIDE SEQUENCE</scope>
    <source>
        <strain evidence="2">Lincoln</strain>
        <tissue evidence="2">Whole body</tissue>
    </source>
</reference>
<accession>A0AA39L1M1</accession>
<evidence type="ECO:0000313" key="2">
    <source>
        <dbReference type="EMBL" id="KAK0181720.1"/>
    </source>
</evidence>
<dbReference type="Gene3D" id="3.90.1150.10">
    <property type="entry name" value="Aspartate Aminotransferase, domain 1"/>
    <property type="match status" value="1"/>
</dbReference>
<comment type="caution">
    <text evidence="2">The sequence shown here is derived from an EMBL/GenBank/DDBJ whole genome shotgun (WGS) entry which is preliminary data.</text>
</comment>
<dbReference type="Proteomes" id="UP001168972">
    <property type="component" value="Unassembled WGS sequence"/>
</dbReference>
<dbReference type="CDD" id="cd00609">
    <property type="entry name" value="AAT_like"/>
    <property type="match status" value="1"/>
</dbReference>